<proteinExistence type="predicted"/>
<evidence type="ECO:0000313" key="2">
    <source>
        <dbReference type="EMBL" id="APG28596.1"/>
    </source>
</evidence>
<evidence type="ECO:0000256" key="1">
    <source>
        <dbReference type="SAM" id="Coils"/>
    </source>
</evidence>
<keyword evidence="3" id="KW-1185">Reference proteome</keyword>
<dbReference type="STRING" id="1842532.A7E78_12530"/>
<reference evidence="2 3" key="1">
    <citation type="journal article" date="2017" name="Genome Announc.">
        <title>Complete Genome Sequences of Two Acetylene-Fermenting Pelobacter acetylenicus Strains.</title>
        <authorList>
            <person name="Sutton J.M."/>
            <person name="Baesman S.M."/>
            <person name="Fierst J.L."/>
            <person name="Poret-Peterson A.T."/>
            <person name="Oremland R.S."/>
            <person name="Dunlap D.S."/>
            <person name="Akob D.M."/>
        </authorList>
    </citation>
    <scope>NUCLEOTIDE SEQUENCE [LARGE SCALE GENOMIC DNA]</scope>
    <source>
        <strain evidence="2 3">SFB93</strain>
    </source>
</reference>
<feature type="coiled-coil region" evidence="1">
    <location>
        <begin position="29"/>
        <end position="59"/>
    </location>
</feature>
<organism evidence="2 3">
    <name type="scientific">Syntrophotalea acetylenivorans</name>
    <dbReference type="NCBI Taxonomy" id="1842532"/>
    <lineage>
        <taxon>Bacteria</taxon>
        <taxon>Pseudomonadati</taxon>
        <taxon>Thermodesulfobacteriota</taxon>
        <taxon>Desulfuromonadia</taxon>
        <taxon>Desulfuromonadales</taxon>
        <taxon>Syntrophotaleaceae</taxon>
        <taxon>Syntrophotalea</taxon>
    </lineage>
</organism>
<gene>
    <name evidence="2" type="ORF">A7E78_12530</name>
</gene>
<dbReference type="RefSeq" id="WP_072284622.1">
    <property type="nucleotide sequence ID" value="NZ_CP015519.1"/>
</dbReference>
<protein>
    <submittedName>
        <fullName evidence="2">Uncharacterized protein</fullName>
    </submittedName>
</protein>
<evidence type="ECO:0000313" key="3">
    <source>
        <dbReference type="Proteomes" id="UP000182517"/>
    </source>
</evidence>
<dbReference type="EMBL" id="CP015519">
    <property type="protein sequence ID" value="APG28596.1"/>
    <property type="molecule type" value="Genomic_DNA"/>
</dbReference>
<dbReference type="OrthoDB" id="5387633at2"/>
<dbReference type="KEGG" id="pef:A7E78_12530"/>
<sequence length="106" mass="12085">MNISDRYRELTDDVQLLLDSPVDASGDEVLKAQRIIEQAAQEMEELEELVGEIPQMKLESKLTPVLLKSHSQLDRARLLLVEQGAEDRAAAVWELEQKIYRLLNAL</sequence>
<keyword evidence="1" id="KW-0175">Coiled coil</keyword>
<name>A0A1L3GRM0_9BACT</name>
<dbReference type="Proteomes" id="UP000182517">
    <property type="component" value="Chromosome"/>
</dbReference>
<accession>A0A1L3GRM0</accession>
<dbReference type="AlphaFoldDB" id="A0A1L3GRM0"/>